<keyword evidence="5 7" id="KW-0040">ANK repeat</keyword>
<dbReference type="PROSITE" id="PS51145">
    <property type="entry name" value="ZU5"/>
    <property type="match status" value="2"/>
</dbReference>
<dbReference type="PANTHER" id="PTHR24123">
    <property type="entry name" value="ANKYRIN REPEAT-CONTAINING"/>
    <property type="match status" value="1"/>
</dbReference>
<feature type="domain" description="ZU5" evidence="9">
    <location>
        <begin position="446"/>
        <end position="575"/>
    </location>
</feature>
<feature type="repeat" description="ANK" evidence="7">
    <location>
        <begin position="88"/>
        <end position="114"/>
    </location>
</feature>
<feature type="compositionally biased region" description="Basic and acidic residues" evidence="8">
    <location>
        <begin position="1480"/>
        <end position="1489"/>
    </location>
</feature>
<evidence type="ECO:0000313" key="11">
    <source>
        <dbReference type="WBParaSite" id="maker-uti_cns_0003270-snap-gene-0.4-mRNA-1"/>
    </source>
</evidence>
<feature type="region of interest" description="Disordered" evidence="8">
    <location>
        <begin position="1264"/>
        <end position="1380"/>
    </location>
</feature>
<feature type="compositionally biased region" description="Polar residues" evidence="8">
    <location>
        <begin position="1281"/>
        <end position="1291"/>
    </location>
</feature>
<dbReference type="InterPro" id="IPR002110">
    <property type="entry name" value="Ankyrin_rpt"/>
</dbReference>
<dbReference type="InterPro" id="IPR051165">
    <property type="entry name" value="Multifunctional_ANK_Repeat"/>
</dbReference>
<evidence type="ECO:0000256" key="5">
    <source>
        <dbReference type="ARBA" id="ARBA00023043"/>
    </source>
</evidence>
<dbReference type="Pfam" id="PF17809">
    <property type="entry name" value="UPA_2"/>
    <property type="match status" value="1"/>
</dbReference>
<evidence type="ECO:0000259" key="9">
    <source>
        <dbReference type="PROSITE" id="PS51145"/>
    </source>
</evidence>
<sequence>AGADPNATSKDAYTPLHAAAKEGHETVVRLLLDAGADPHAATRRGATPLHTAAKYDRAGVIRQLLLTTTSRSGPASAVKADANARGRNGLTPLHLAAHYHRLSAAQALLEAGASALCAASNGYTPVHIAARRGAVDLAACLLDAAASGAAVAASKSGFAPLHLAAQEGHAELCDLLVNRGARVDQASTGGVAPLHLAAQEDRLAVAESLVVHHGAQVDPTTRAGFTPLHAACFFGRLSTARFLLGHGAAASARDNAGGATPLHLAAQEGHLQLVLALLAAGVEPSPLNSRGHTPAQLARCRGHREVFEALRSSGGGSSQVRTWEEEELTTIEETVEMCRPDTLAEQNIVRESGGAGKISNLGKQRGESKSLDETTGDIERMGTLSAQKDAAVLDMVEPSSYASQYKEPEQLSPLTLTGSSKAAAAAAVTAGKDNTPTERLPVVSGFLVSFLVDARGGAMTGARCPGLRIVVPPNAATGPTRVTCRLLRPGRVSRPPQLNDGEGLACRILEFGCSCRSFASPVLLEVPHMAALRNSEREIVVYRSDTGETWKEHALEASEQAVLDVIGGFFGSPLESNEELRQRRIVRILTASLPQYFALVTRLRQEAALIGPEGGVIGASLANGRVQSVFPDGALTKKIRVGVQVFPIPSEAAARLFGGAGQRRIAASPVVTIEPRRRKFHKPITLTLPLPSAASASGLGASQTLRLLCSITGGAQPATWEDITGSTALSHVKDSVSFTTTVSARFWLVDCQNPAEAAEMAGKLYREAAAVPYMGRFVVYAKRTHPDEARLRCLCITDDRADKTLETAQGFERKAESREVEILDGRPLWIEGLDNLTAFHVAAEPRGLFDHQQQHQLQQPPFFTVRAFRENRLTCGARPRDADQPAAGRVAFLAEPQTTSATTAAICTLELALPDYSGPPISKAARPAPRAASDVAAPAESADEPELVAAVDPTHGVARSYTADEEAAARRAKTEAYLELVRTLEEQTPEPKPLATTSEFEDKESVDEAVVEPSKAPGSPEKRAKEGLNAVEELLARLDARPDQSMAPEAGTPEEVVDVPKSISQVQAQVHTPPETAAGVPIEEKLEKRDAIQDQSMAPEAVTPEEVVEVPKTVTQAQALPKATADVEETLHKLDVHQDQSMAPEAGTPEEVVEVPKIVGIAHAEQRRSSSVADEAAAEEPDDAADAEDKTQRDAQRRQAQPPTQLPVASAIEEASDRAADVVPAPAESPGDATRRHSLNSLMLRSMEFEESLRSEMRHVSIDDALNAPDATPQVEEKSISELTRSISGADTGSEAPTPVEETPSAVISFQQAADAEVADASEDVFLESASSASYTSASATEGEEEDDEETPSAGKPAFFRPEELPIGRGLFHEGGIRPEELVSPAKEDLTSAQQAGAAAFSRLVSAEYAYSRIEEKLDSPVQSPVDAYKKFPGAGGNSAAAGAVAASPLAERMTQITEEESIELKAKTKEVQTPAQDEQTTHEKEKASEPTVPTEQDRLDQKTVLDERIQHEKATVQKREAQSLAKLIQIMQKKIMEKLQDEALQADKAPELHEESAKEKILEMHVEPDLPKMVPGVHEEPAHAEEKVTEVSHEEPAHAEEKVTEVLHEEPAHAEENITEFLYEEPAHAEEK</sequence>
<dbReference type="Gene3D" id="2.60.220.30">
    <property type="match status" value="2"/>
</dbReference>
<feature type="repeat" description="ANK" evidence="7">
    <location>
        <begin position="121"/>
        <end position="147"/>
    </location>
</feature>
<feature type="region of interest" description="Disordered" evidence="8">
    <location>
        <begin position="1571"/>
        <end position="1606"/>
    </location>
</feature>
<evidence type="ECO:0000256" key="6">
    <source>
        <dbReference type="ARBA" id="ARBA00023136"/>
    </source>
</evidence>
<feature type="compositionally biased region" description="Acidic residues" evidence="8">
    <location>
        <begin position="1317"/>
        <end position="1326"/>
    </location>
</feature>
<dbReference type="GO" id="GO:0016020">
    <property type="term" value="C:membrane"/>
    <property type="evidence" value="ECO:0007669"/>
    <property type="project" value="UniProtKB-SubCell"/>
</dbReference>
<feature type="region of interest" description="Disordered" evidence="8">
    <location>
        <begin position="922"/>
        <end position="945"/>
    </location>
</feature>
<feature type="domain" description="ZU5" evidence="9">
    <location>
        <begin position="604"/>
        <end position="744"/>
    </location>
</feature>
<dbReference type="GO" id="GO:0005737">
    <property type="term" value="C:cytoplasm"/>
    <property type="evidence" value="ECO:0007669"/>
    <property type="project" value="UniProtKB-SubCell"/>
</dbReference>
<dbReference type="WBParaSite" id="maker-uti_cns_0003270-snap-gene-0.4-mRNA-1">
    <property type="protein sequence ID" value="maker-uti_cns_0003270-snap-gene-0.4-mRNA-1"/>
    <property type="gene ID" value="maker-uti_cns_0003270-snap-gene-0.4"/>
</dbReference>
<feature type="compositionally biased region" description="Basic and acidic residues" evidence="8">
    <location>
        <begin position="1187"/>
        <end position="1197"/>
    </location>
</feature>
<feature type="region of interest" description="Disordered" evidence="8">
    <location>
        <begin position="350"/>
        <end position="375"/>
    </location>
</feature>
<feature type="repeat" description="ANK" evidence="7">
    <location>
        <begin position="44"/>
        <end position="65"/>
    </location>
</feature>
<feature type="repeat" description="ANK" evidence="7">
    <location>
        <begin position="257"/>
        <end position="289"/>
    </location>
</feature>
<dbReference type="PANTHER" id="PTHR24123:SF141">
    <property type="entry name" value="ANKYRIN 2, ISOFORM U"/>
    <property type="match status" value="1"/>
</dbReference>
<keyword evidence="4" id="KW-0677">Repeat</keyword>
<dbReference type="Pfam" id="PF12796">
    <property type="entry name" value="Ank_2"/>
    <property type="match status" value="3"/>
</dbReference>
<name>A0A1I8GVL9_9PLAT</name>
<feature type="compositionally biased region" description="Basic and acidic residues" evidence="8">
    <location>
        <begin position="1361"/>
        <end position="1380"/>
    </location>
</feature>
<protein>
    <submittedName>
        <fullName evidence="11">ANK_REP_REGION domain-containing protein</fullName>
    </submittedName>
</protein>
<organism evidence="10 11">
    <name type="scientific">Macrostomum lignano</name>
    <dbReference type="NCBI Taxonomy" id="282301"/>
    <lineage>
        <taxon>Eukaryota</taxon>
        <taxon>Metazoa</taxon>
        <taxon>Spiralia</taxon>
        <taxon>Lophotrochozoa</taxon>
        <taxon>Platyhelminthes</taxon>
        <taxon>Rhabditophora</taxon>
        <taxon>Macrostomorpha</taxon>
        <taxon>Macrostomida</taxon>
        <taxon>Macrostomidae</taxon>
        <taxon>Macrostomum</taxon>
    </lineage>
</organism>
<feature type="compositionally biased region" description="Low complexity" evidence="8">
    <location>
        <begin position="924"/>
        <end position="940"/>
    </location>
</feature>
<feature type="compositionally biased region" description="Low complexity" evidence="8">
    <location>
        <begin position="1328"/>
        <end position="1341"/>
    </location>
</feature>
<dbReference type="SUPFAM" id="SSF48403">
    <property type="entry name" value="Ankyrin repeat"/>
    <property type="match status" value="1"/>
</dbReference>
<evidence type="ECO:0000256" key="4">
    <source>
        <dbReference type="ARBA" id="ARBA00022737"/>
    </source>
</evidence>
<dbReference type="InterPro" id="IPR040745">
    <property type="entry name" value="Ankyrin_UPA"/>
</dbReference>
<dbReference type="Gene3D" id="1.25.40.20">
    <property type="entry name" value="Ankyrin repeat-containing domain"/>
    <property type="match status" value="1"/>
</dbReference>
<evidence type="ECO:0000256" key="7">
    <source>
        <dbReference type="PROSITE-ProRule" id="PRU00023"/>
    </source>
</evidence>
<evidence type="ECO:0000256" key="3">
    <source>
        <dbReference type="ARBA" id="ARBA00022490"/>
    </source>
</evidence>
<evidence type="ECO:0000256" key="2">
    <source>
        <dbReference type="ARBA" id="ARBA00004496"/>
    </source>
</evidence>
<feature type="compositionally biased region" description="Acidic residues" evidence="8">
    <location>
        <begin position="1176"/>
        <end position="1186"/>
    </location>
</feature>
<dbReference type="PROSITE" id="PS50297">
    <property type="entry name" value="ANK_REP_REGION"/>
    <property type="match status" value="7"/>
</dbReference>
<dbReference type="Proteomes" id="UP000095280">
    <property type="component" value="Unplaced"/>
</dbReference>
<feature type="compositionally biased region" description="Basic and acidic residues" evidence="8">
    <location>
        <begin position="1578"/>
        <end position="1606"/>
    </location>
</feature>
<feature type="region of interest" description="Disordered" evidence="8">
    <location>
        <begin position="1135"/>
        <end position="1239"/>
    </location>
</feature>
<feature type="repeat" description="ANK" evidence="7">
    <location>
        <begin position="223"/>
        <end position="255"/>
    </location>
</feature>
<feature type="repeat" description="ANK" evidence="7">
    <location>
        <begin position="189"/>
        <end position="222"/>
    </location>
</feature>
<keyword evidence="3" id="KW-0963">Cytoplasm</keyword>
<feature type="region of interest" description="Disordered" evidence="8">
    <location>
        <begin position="984"/>
        <end position="1026"/>
    </location>
</feature>
<feature type="repeat" description="ANK" evidence="7">
    <location>
        <begin position="156"/>
        <end position="188"/>
    </location>
</feature>
<feature type="compositionally biased region" description="Acidic residues" evidence="8">
    <location>
        <begin position="1342"/>
        <end position="1351"/>
    </location>
</feature>
<dbReference type="Pfam" id="PF00791">
    <property type="entry name" value="ZU5"/>
    <property type="match status" value="1"/>
</dbReference>
<dbReference type="SMART" id="SM00248">
    <property type="entry name" value="ANK"/>
    <property type="match status" value="9"/>
</dbReference>
<feature type="compositionally biased region" description="Basic and acidic residues" evidence="8">
    <location>
        <begin position="364"/>
        <end position="375"/>
    </location>
</feature>
<keyword evidence="6" id="KW-0472">Membrane</keyword>
<keyword evidence="10" id="KW-1185">Reference proteome</keyword>
<feature type="region of interest" description="Disordered" evidence="8">
    <location>
        <begin position="1464"/>
        <end position="1501"/>
    </location>
</feature>
<evidence type="ECO:0000313" key="10">
    <source>
        <dbReference type="Proteomes" id="UP000095280"/>
    </source>
</evidence>
<dbReference type="FunFam" id="2.60.220.30:FF:000009">
    <property type="entry name" value="Ankyrin 2, isoform G"/>
    <property type="match status" value="1"/>
</dbReference>
<evidence type="ECO:0000256" key="1">
    <source>
        <dbReference type="ARBA" id="ARBA00004370"/>
    </source>
</evidence>
<dbReference type="PROSITE" id="PS50088">
    <property type="entry name" value="ANK_REPEAT"/>
    <property type="match status" value="8"/>
</dbReference>
<dbReference type="SMART" id="SM00218">
    <property type="entry name" value="ZU5"/>
    <property type="match status" value="1"/>
</dbReference>
<dbReference type="Gene3D" id="2.60.40.2660">
    <property type="match status" value="1"/>
</dbReference>
<reference evidence="11" key="1">
    <citation type="submission" date="2016-11" db="UniProtKB">
        <authorList>
            <consortium name="WormBaseParasite"/>
        </authorList>
    </citation>
    <scope>IDENTIFICATION</scope>
</reference>
<dbReference type="InterPro" id="IPR000906">
    <property type="entry name" value="ZU5_dom"/>
</dbReference>
<proteinExistence type="predicted"/>
<evidence type="ECO:0000256" key="8">
    <source>
        <dbReference type="SAM" id="MobiDB-lite"/>
    </source>
</evidence>
<accession>A0A1I8GVL9</accession>
<feature type="compositionally biased region" description="Acidic residues" evidence="8">
    <location>
        <begin position="999"/>
        <end position="1010"/>
    </location>
</feature>
<comment type="subcellular location">
    <subcellularLocation>
        <location evidence="2">Cytoplasm</location>
    </subcellularLocation>
    <subcellularLocation>
        <location evidence="1">Membrane</location>
    </subcellularLocation>
</comment>
<dbReference type="InterPro" id="IPR036770">
    <property type="entry name" value="Ankyrin_rpt-contain_sf"/>
</dbReference>
<feature type="repeat" description="ANK" evidence="7">
    <location>
        <begin position="11"/>
        <end position="43"/>
    </location>
</feature>